<evidence type="ECO:0000259" key="1">
    <source>
        <dbReference type="SMART" id="SM00909"/>
    </source>
</evidence>
<dbReference type="RefSeq" id="WP_016329160.1">
    <property type="nucleotide sequence ID" value="NC_019386.1"/>
</dbReference>
<dbReference type="KEGG" id="tos:Theos_0913"/>
<dbReference type="AlphaFoldDB" id="K7R4U9"/>
<accession>K7R4U9</accession>
<dbReference type="STRING" id="751945.Theos_0913"/>
<dbReference type="PATRIC" id="fig|751945.3.peg.905"/>
<proteinExistence type="predicted"/>
<dbReference type="SMART" id="SM00909">
    <property type="entry name" value="Germane"/>
    <property type="match status" value="1"/>
</dbReference>
<sequence length="164" mass="17979">MRAFLSFWNLFGLILFLLGLWLYGASQAPEGPKALPLPAEEARPTALALVLHRPDPPQGFRKETLTQELPPGADPHQAALKAWSEALSAPSPKAIFPVGKTLVVDLPKDFLKGLSVGEEAYRVYSLAYTLLATFPQYEAVRFLAEGEPVPGLAHLDLREPIRLP</sequence>
<gene>
    <name evidence="2" type="ORF">Theos_0913</name>
</gene>
<dbReference type="HOGENOM" id="CLU_1610006_0_0_0"/>
<dbReference type="Pfam" id="PF10646">
    <property type="entry name" value="Germane"/>
    <property type="match status" value="1"/>
</dbReference>
<dbReference type="InterPro" id="IPR019606">
    <property type="entry name" value="GerMN"/>
</dbReference>
<dbReference type="EMBL" id="CP003249">
    <property type="protein sequence ID" value="AFV75969.1"/>
    <property type="molecule type" value="Genomic_DNA"/>
</dbReference>
<organism evidence="2 3">
    <name type="scientific">Thermus oshimai JL-2</name>
    <dbReference type="NCBI Taxonomy" id="751945"/>
    <lineage>
        <taxon>Bacteria</taxon>
        <taxon>Thermotogati</taxon>
        <taxon>Deinococcota</taxon>
        <taxon>Deinococci</taxon>
        <taxon>Thermales</taxon>
        <taxon>Thermaceae</taxon>
        <taxon>Thermus</taxon>
    </lineage>
</organism>
<reference evidence="2 3" key="1">
    <citation type="journal article" date="2013" name="Genome Announc.">
        <title>Whole Genome Sequencing of Thermus oshimai JL-2 and Thermus thermophilus JL-18, Incomplete Denitrifiers from the United States Great Basin.</title>
        <authorList>
            <person name="Murugapiran S.K."/>
            <person name="Huntemann M."/>
            <person name="Wei C.L."/>
            <person name="Han J."/>
            <person name="Detter J.C."/>
            <person name="Han C.S."/>
            <person name="Erkkila T.H."/>
            <person name="Teshima H."/>
            <person name="Chen A."/>
            <person name="Kyrpides N."/>
            <person name="Mavrommatis K."/>
            <person name="Markowitz V."/>
            <person name="Szeto E."/>
            <person name="Ivanova N."/>
            <person name="Pagani I."/>
            <person name="Lam J."/>
            <person name="McDonald A.I."/>
            <person name="Dodsworth J.A."/>
            <person name="Pati A."/>
            <person name="Goodwin L."/>
            <person name="Peters L."/>
            <person name="Pitluck S."/>
            <person name="Woyke T."/>
            <person name="Hedlund B.P."/>
        </authorList>
    </citation>
    <scope>NUCLEOTIDE SEQUENCE</scope>
    <source>
        <strain evidence="2 3">JL-2</strain>
    </source>
</reference>
<dbReference type="Proteomes" id="UP000000211">
    <property type="component" value="Chromosome"/>
</dbReference>
<evidence type="ECO:0000313" key="3">
    <source>
        <dbReference type="Proteomes" id="UP000000211"/>
    </source>
</evidence>
<protein>
    <submittedName>
        <fullName evidence="2">Sporulation/spore germination protein</fullName>
    </submittedName>
</protein>
<name>K7R4U9_THEOS</name>
<dbReference type="eggNOG" id="COG5401">
    <property type="taxonomic scope" value="Bacteria"/>
</dbReference>
<keyword evidence="3" id="KW-1185">Reference proteome</keyword>
<feature type="domain" description="GerMN" evidence="1">
    <location>
        <begin position="62"/>
        <end position="153"/>
    </location>
</feature>
<dbReference type="OrthoDB" id="31792at2"/>
<evidence type="ECO:0000313" key="2">
    <source>
        <dbReference type="EMBL" id="AFV75969.1"/>
    </source>
</evidence>